<feature type="region of interest" description="Disordered" evidence="1">
    <location>
        <begin position="166"/>
        <end position="214"/>
    </location>
</feature>
<dbReference type="InterPro" id="IPR021973">
    <property type="entry name" value="SprA-related"/>
</dbReference>
<dbReference type="Proteomes" id="UP000273675">
    <property type="component" value="Unassembled WGS sequence"/>
</dbReference>
<proteinExistence type="predicted"/>
<reference evidence="2 3" key="1">
    <citation type="submission" date="2018-10" db="EMBL/GenBank/DDBJ databases">
        <title>Genomic Encyclopedia of Type Strains, Phase IV (KMG-IV): sequencing the most valuable type-strain genomes for metagenomic binning, comparative biology and taxonomic classification.</title>
        <authorList>
            <person name="Goeker M."/>
        </authorList>
    </citation>
    <scope>NUCLEOTIDE SEQUENCE [LARGE SCALE GENOMIC DNA]</scope>
    <source>
        <strain evidence="2 3">DSM 4734</strain>
    </source>
</reference>
<dbReference type="AlphaFoldDB" id="A0A495D2M9"/>
<accession>A0A495D2M9</accession>
<evidence type="ECO:0000313" key="3">
    <source>
        <dbReference type="Proteomes" id="UP000273675"/>
    </source>
</evidence>
<evidence type="ECO:0000256" key="1">
    <source>
        <dbReference type="SAM" id="MobiDB-lite"/>
    </source>
</evidence>
<gene>
    <name evidence="2" type="ORF">C7435_2279</name>
</gene>
<dbReference type="OrthoDB" id="9812722at2"/>
<comment type="caution">
    <text evidence="2">The sequence shown here is derived from an EMBL/GenBank/DDBJ whole genome shotgun (WGS) entry which is preliminary data.</text>
</comment>
<dbReference type="Pfam" id="PF12118">
    <property type="entry name" value="SprA-related"/>
    <property type="match status" value="1"/>
</dbReference>
<feature type="compositionally biased region" description="Low complexity" evidence="1">
    <location>
        <begin position="202"/>
        <end position="214"/>
    </location>
</feature>
<protein>
    <submittedName>
        <fullName evidence="2">SprA family protein</fullName>
    </submittedName>
</protein>
<organism evidence="2 3">
    <name type="scientific">Maricaulis maris</name>
    <dbReference type="NCBI Taxonomy" id="74318"/>
    <lineage>
        <taxon>Bacteria</taxon>
        <taxon>Pseudomonadati</taxon>
        <taxon>Pseudomonadota</taxon>
        <taxon>Alphaproteobacteria</taxon>
        <taxon>Maricaulales</taxon>
        <taxon>Maricaulaceae</taxon>
        <taxon>Maricaulis</taxon>
    </lineage>
</organism>
<name>A0A495D2M9_9PROT</name>
<sequence length="238" mass="24414">MIAGMIASSVSSVVSTPAIARAARTIATEQTNRLTACGSCGSAACGGCSGGAKAKAPDALSDNERKQVDALKARDREVRAHERAHQAVGGQYAGAASYTFQKGPDGRSYAVGGEVPIDASEIRGDPQATIDKMQQVKAAALAPVEPSGQDRKVAALADSKIAQARAELSRQRGEAGGEGETAAPGEKLQPSLNQQIAEMRQADTQSATSSASTAPTDLTAYAANAYRHQASAVFRGQV</sequence>
<dbReference type="EMBL" id="RBIM01000005">
    <property type="protein sequence ID" value="RKQ96029.1"/>
    <property type="molecule type" value="Genomic_DNA"/>
</dbReference>
<evidence type="ECO:0000313" key="2">
    <source>
        <dbReference type="EMBL" id="RKQ96029.1"/>
    </source>
</evidence>